<protein>
    <recommendedName>
        <fullName evidence="8">Amino acid permease/ SLC12A domain-containing protein</fullName>
    </recommendedName>
</protein>
<feature type="transmembrane region" description="Helical" evidence="5">
    <location>
        <begin position="253"/>
        <end position="279"/>
    </location>
</feature>
<dbReference type="Gene3D" id="1.20.1740.10">
    <property type="entry name" value="Amino acid/polyamine transporter I"/>
    <property type="match status" value="1"/>
</dbReference>
<dbReference type="OrthoDB" id="1718410at2759"/>
<reference evidence="7" key="1">
    <citation type="journal article" date="2011" name="Genome Biol.">
        <title>Comparative genomics of the social amoebae Dictyostelium discoideum and Dictyostelium purpureum.</title>
        <authorList>
            <consortium name="US DOE Joint Genome Institute (JGI-PGF)"/>
            <person name="Sucgang R."/>
            <person name="Kuo A."/>
            <person name="Tian X."/>
            <person name="Salerno W."/>
            <person name="Parikh A."/>
            <person name="Feasley C.L."/>
            <person name="Dalin E."/>
            <person name="Tu H."/>
            <person name="Huang E."/>
            <person name="Barry K."/>
            <person name="Lindquist E."/>
            <person name="Shapiro H."/>
            <person name="Bruce D."/>
            <person name="Schmutz J."/>
            <person name="Salamov A."/>
            <person name="Fey P."/>
            <person name="Gaudet P."/>
            <person name="Anjard C."/>
            <person name="Babu M.M."/>
            <person name="Basu S."/>
            <person name="Bushmanova Y."/>
            <person name="van der Wel H."/>
            <person name="Katoh-Kurasawa M."/>
            <person name="Dinh C."/>
            <person name="Coutinho P.M."/>
            <person name="Saito T."/>
            <person name="Elias M."/>
            <person name="Schaap P."/>
            <person name="Kay R.R."/>
            <person name="Henrissat B."/>
            <person name="Eichinger L."/>
            <person name="Rivero F."/>
            <person name="Putnam N.H."/>
            <person name="West C.M."/>
            <person name="Loomis W.F."/>
            <person name="Chisholm R.L."/>
            <person name="Shaulsky G."/>
            <person name="Strassmann J.E."/>
            <person name="Queller D.C."/>
            <person name="Kuspa A."/>
            <person name="Grigoriev I.V."/>
        </authorList>
    </citation>
    <scope>NUCLEOTIDE SEQUENCE [LARGE SCALE GENOMIC DNA]</scope>
    <source>
        <strain evidence="7">QSDP1</strain>
    </source>
</reference>
<dbReference type="GO" id="GO:0015171">
    <property type="term" value="F:amino acid transmembrane transporter activity"/>
    <property type="evidence" value="ECO:0000318"/>
    <property type="project" value="GO_Central"/>
</dbReference>
<feature type="transmembrane region" description="Helical" evidence="5">
    <location>
        <begin position="449"/>
        <end position="468"/>
    </location>
</feature>
<sequence length="715" mass="78983">MGRSESDPLLEFMYPGHGSSSILDIGQGENGIVGSSSNGNNSFNSLTYQNISENSPLIRNNNSANSLVDHNYNSPLSSTSSSCGKSEILVGTTNEKMDLTGTEEAKVKKIGGSGEHKIGQLFATAICGNDITSSIFYTASSCTLSAGKYAPISLSIVCLVLYLFRKIYGEVGSALPLNGGAYNVLLNTTSKQFASVAAALTMISYVATAVVSGSSAMGYLHSLWEGLDVFWATIILLGFFALLNLMGITESAVVAFIIFVIHMVTLCILVFGGFGLYFYKHDWTILINNYQDVNPDIPIGPDQLPCDRQFYWGQDFAYCIYFGFGSAMLGVTGFETSSNFIEQQKKGVFPKTLRNMWAIVTFFNPLIGVLALCYLPTCSIANANSDVLAQLADRIFGKWFHYWIIIDAVLVLSGSVLTSYVGFVGLVRRMALDRCLPQFLINVNPLRKTCHWIIILFFLICSSLFAIVKGQTSTLEGVYAVSFLGVMGLFAIGNMLLKYKRSSLRREIKSPWIGVLLGLVAVFLGLIANIIRNTSIMFYFGIYFSITIFVIMVMFTRARLLKVVLFFSQIVIWWSPQLKARVARSIGDSIKKINSQPIVFFAAKDDTAYLNKAILYIRDNEQTNWVKIIHCYDDQGESIDNFSQNVEFLDGCYPKIRIDFIKVFADFTPSTVEKISIILGVPKNFMFIACPKEHTGSMVIPLSLGDFGGVRCITH</sequence>
<keyword evidence="4 5" id="KW-0472">Membrane</keyword>
<dbReference type="VEuPathDB" id="AmoebaDB:DICPUDRAFT_154027"/>
<dbReference type="RefSeq" id="XP_003289637.1">
    <property type="nucleotide sequence ID" value="XM_003289589.1"/>
</dbReference>
<dbReference type="Pfam" id="PF13520">
    <property type="entry name" value="AA_permease_2"/>
    <property type="match status" value="1"/>
</dbReference>
<dbReference type="KEGG" id="dpp:DICPUDRAFT_154027"/>
<proteinExistence type="predicted"/>
<dbReference type="Proteomes" id="UP000001064">
    <property type="component" value="Unassembled WGS sequence"/>
</dbReference>
<name>F0ZQD0_DICPU</name>
<keyword evidence="2 5" id="KW-0812">Transmembrane</keyword>
<dbReference type="GO" id="GO:0016020">
    <property type="term" value="C:membrane"/>
    <property type="evidence" value="ECO:0007669"/>
    <property type="project" value="UniProtKB-SubCell"/>
</dbReference>
<feature type="transmembrane region" description="Helical" evidence="5">
    <location>
        <begin position="193"/>
        <end position="217"/>
    </location>
</feature>
<evidence type="ECO:0000256" key="4">
    <source>
        <dbReference type="ARBA" id="ARBA00023136"/>
    </source>
</evidence>
<evidence type="ECO:0000256" key="5">
    <source>
        <dbReference type="SAM" id="Phobius"/>
    </source>
</evidence>
<evidence type="ECO:0008006" key="8">
    <source>
        <dbReference type="Google" id="ProtNLM"/>
    </source>
</evidence>
<feature type="transmembrane region" description="Helical" evidence="5">
    <location>
        <begin position="511"/>
        <end position="531"/>
    </location>
</feature>
<dbReference type="PANTHER" id="PTHR43243:SF11">
    <property type="entry name" value="AMINO ACID PERMEASE_ SLC12A DOMAIN-CONTAINING PROTEIN"/>
    <property type="match status" value="1"/>
</dbReference>
<dbReference type="InterPro" id="IPR002293">
    <property type="entry name" value="AA/rel_permease1"/>
</dbReference>
<evidence type="ECO:0000256" key="3">
    <source>
        <dbReference type="ARBA" id="ARBA00022989"/>
    </source>
</evidence>
<feature type="transmembrane region" description="Helical" evidence="5">
    <location>
        <begin position="537"/>
        <end position="555"/>
    </location>
</feature>
<evidence type="ECO:0000313" key="6">
    <source>
        <dbReference type="EMBL" id="EGC33847.1"/>
    </source>
</evidence>
<feature type="transmembrane region" description="Helical" evidence="5">
    <location>
        <begin position="229"/>
        <end position="246"/>
    </location>
</feature>
<dbReference type="GeneID" id="10502821"/>
<dbReference type="InParanoid" id="F0ZQD0"/>
<dbReference type="OMA" id="AGENMQL"/>
<evidence type="ECO:0000256" key="1">
    <source>
        <dbReference type="ARBA" id="ARBA00004141"/>
    </source>
</evidence>
<feature type="transmembrane region" description="Helical" evidence="5">
    <location>
        <begin position="480"/>
        <end position="499"/>
    </location>
</feature>
<dbReference type="AlphaFoldDB" id="F0ZQD0"/>
<dbReference type="GO" id="GO:0006865">
    <property type="term" value="P:amino acid transport"/>
    <property type="evidence" value="ECO:0000318"/>
    <property type="project" value="GO_Central"/>
</dbReference>
<accession>F0ZQD0</accession>
<keyword evidence="7" id="KW-1185">Reference proteome</keyword>
<keyword evidence="3 5" id="KW-1133">Transmembrane helix</keyword>
<gene>
    <name evidence="6" type="ORF">DICPUDRAFT_154027</name>
</gene>
<evidence type="ECO:0000256" key="2">
    <source>
        <dbReference type="ARBA" id="ARBA00022692"/>
    </source>
</evidence>
<comment type="subcellular location">
    <subcellularLocation>
        <location evidence="1">Membrane</location>
        <topology evidence="1">Multi-pass membrane protein</topology>
    </subcellularLocation>
</comment>
<feature type="transmembrane region" description="Helical" evidence="5">
    <location>
        <begin position="402"/>
        <end position="428"/>
    </location>
</feature>
<feature type="transmembrane region" description="Helical" evidence="5">
    <location>
        <begin position="355"/>
        <end position="382"/>
    </location>
</feature>
<organism evidence="6 7">
    <name type="scientific">Dictyostelium purpureum</name>
    <name type="common">Slime mold</name>
    <dbReference type="NCBI Taxonomy" id="5786"/>
    <lineage>
        <taxon>Eukaryota</taxon>
        <taxon>Amoebozoa</taxon>
        <taxon>Evosea</taxon>
        <taxon>Eumycetozoa</taxon>
        <taxon>Dictyostelia</taxon>
        <taxon>Dictyosteliales</taxon>
        <taxon>Dictyosteliaceae</taxon>
        <taxon>Dictyostelium</taxon>
    </lineage>
</organism>
<dbReference type="FunCoup" id="F0ZQD0">
    <property type="interactions" value="1"/>
</dbReference>
<dbReference type="EMBL" id="GL871123">
    <property type="protein sequence ID" value="EGC33847.1"/>
    <property type="molecule type" value="Genomic_DNA"/>
</dbReference>
<dbReference type="eggNOG" id="ENOG502QT3M">
    <property type="taxonomic scope" value="Eukaryota"/>
</dbReference>
<evidence type="ECO:0000313" key="7">
    <source>
        <dbReference type="Proteomes" id="UP000001064"/>
    </source>
</evidence>
<feature type="transmembrane region" description="Helical" evidence="5">
    <location>
        <begin position="315"/>
        <end position="334"/>
    </location>
</feature>
<dbReference type="PANTHER" id="PTHR43243">
    <property type="entry name" value="INNER MEMBRANE TRANSPORTER YGJI-RELATED"/>
    <property type="match status" value="1"/>
</dbReference>